<dbReference type="InterPro" id="IPR009057">
    <property type="entry name" value="Homeodomain-like_sf"/>
</dbReference>
<dbReference type="SUPFAM" id="SSF46689">
    <property type="entry name" value="Homeodomain-like"/>
    <property type="match status" value="1"/>
</dbReference>
<organism evidence="6 7">
    <name type="scientific">Rhodococcus coprophilus</name>
    <dbReference type="NCBI Taxonomy" id="38310"/>
    <lineage>
        <taxon>Bacteria</taxon>
        <taxon>Bacillati</taxon>
        <taxon>Actinomycetota</taxon>
        <taxon>Actinomycetes</taxon>
        <taxon>Mycobacteriales</taxon>
        <taxon>Nocardiaceae</taxon>
        <taxon>Rhodococcus</taxon>
    </lineage>
</organism>
<accession>A0A2X4TMS5</accession>
<dbReference type="Pfam" id="PF12625">
    <property type="entry name" value="Arabinose_bd"/>
    <property type="match status" value="1"/>
</dbReference>
<evidence type="ECO:0000256" key="2">
    <source>
        <dbReference type="ARBA" id="ARBA00023125"/>
    </source>
</evidence>
<dbReference type="EMBL" id="LS483468">
    <property type="protein sequence ID" value="SQI28706.1"/>
    <property type="molecule type" value="Genomic_DNA"/>
</dbReference>
<dbReference type="AlphaFoldDB" id="A0A2X4TMS5"/>
<keyword evidence="3" id="KW-0804">Transcription</keyword>
<dbReference type="Gene3D" id="1.10.10.60">
    <property type="entry name" value="Homeodomain-like"/>
    <property type="match status" value="1"/>
</dbReference>
<evidence type="ECO:0000256" key="1">
    <source>
        <dbReference type="ARBA" id="ARBA00023015"/>
    </source>
</evidence>
<dbReference type="InterPro" id="IPR032687">
    <property type="entry name" value="AraC-type_N"/>
</dbReference>
<reference evidence="6 7" key="1">
    <citation type="submission" date="2018-06" db="EMBL/GenBank/DDBJ databases">
        <authorList>
            <consortium name="Pathogen Informatics"/>
            <person name="Doyle S."/>
        </authorList>
    </citation>
    <scope>NUCLEOTIDE SEQUENCE [LARGE SCALE GENOMIC DNA]</scope>
    <source>
        <strain evidence="6 7">NCTC10994</strain>
    </source>
</reference>
<dbReference type="Proteomes" id="UP000249091">
    <property type="component" value="Chromosome 1"/>
</dbReference>
<protein>
    <submittedName>
        <fullName evidence="6">AraC family transcriptional regulator</fullName>
    </submittedName>
</protein>
<dbReference type="KEGG" id="rcr:NCTC10994_00457"/>
<dbReference type="InterPro" id="IPR018060">
    <property type="entry name" value="HTH_AraC"/>
</dbReference>
<feature type="domain" description="HTH araC/xylS-type" evidence="5">
    <location>
        <begin position="238"/>
        <end position="334"/>
    </location>
</feature>
<keyword evidence="1" id="KW-0805">Transcription regulation</keyword>
<dbReference type="SMART" id="SM00342">
    <property type="entry name" value="HTH_ARAC"/>
    <property type="match status" value="1"/>
</dbReference>
<proteinExistence type="predicted"/>
<dbReference type="PANTHER" id="PTHR47894">
    <property type="entry name" value="HTH-TYPE TRANSCRIPTIONAL REGULATOR GADX"/>
    <property type="match status" value="1"/>
</dbReference>
<evidence type="ECO:0000313" key="6">
    <source>
        <dbReference type="EMBL" id="SQI28706.1"/>
    </source>
</evidence>
<evidence type="ECO:0000259" key="5">
    <source>
        <dbReference type="PROSITE" id="PS01124"/>
    </source>
</evidence>
<keyword evidence="2" id="KW-0238">DNA-binding</keyword>
<gene>
    <name evidence="6" type="primary">gadX</name>
    <name evidence="6" type="ORF">NCTC10994_00457</name>
</gene>
<evidence type="ECO:0000256" key="4">
    <source>
        <dbReference type="SAM" id="MobiDB-lite"/>
    </source>
</evidence>
<dbReference type="STRING" id="1219011.GCA_001895045_00177"/>
<dbReference type="PANTHER" id="PTHR47894:SF1">
    <property type="entry name" value="HTH-TYPE TRANSCRIPTIONAL REGULATOR VQSM"/>
    <property type="match status" value="1"/>
</dbReference>
<dbReference type="Pfam" id="PF12833">
    <property type="entry name" value="HTH_18"/>
    <property type="match status" value="1"/>
</dbReference>
<evidence type="ECO:0000256" key="3">
    <source>
        <dbReference type="ARBA" id="ARBA00023163"/>
    </source>
</evidence>
<dbReference type="GO" id="GO:0003700">
    <property type="term" value="F:DNA-binding transcription factor activity"/>
    <property type="evidence" value="ECO:0007669"/>
    <property type="project" value="InterPro"/>
</dbReference>
<keyword evidence="7" id="KW-1185">Reference proteome</keyword>
<dbReference type="GO" id="GO:0000976">
    <property type="term" value="F:transcription cis-regulatory region binding"/>
    <property type="evidence" value="ECO:0007669"/>
    <property type="project" value="TreeGrafter"/>
</dbReference>
<dbReference type="PROSITE" id="PS01124">
    <property type="entry name" value="HTH_ARAC_FAMILY_2"/>
    <property type="match status" value="1"/>
</dbReference>
<dbReference type="RefSeq" id="WP_072698200.1">
    <property type="nucleotide sequence ID" value="NZ_JAFBBL010000001.1"/>
</dbReference>
<evidence type="ECO:0000313" key="7">
    <source>
        <dbReference type="Proteomes" id="UP000249091"/>
    </source>
</evidence>
<name>A0A2X4TMS5_9NOCA</name>
<feature type="region of interest" description="Disordered" evidence="4">
    <location>
        <begin position="327"/>
        <end position="357"/>
    </location>
</feature>
<sequence length="357" mass="38744">MTILVPRRAATSARLLVDFARECGLETESVLRGTGVPAEELSDPRSEITDEQELVLIRNLVEALNDAPGCGFALGASYQAAVHGIYGYALMSCATVREGIEVGTRYFDLSYAFSRATLAYADDEVRFSLDDRDVPLDVRGFLLERDLSGILAHWTALWGSPVEVRRIEVDESLFGRIAPMVREHGYEVVSVSGPHTVVVDAAAVERPMPTASAAASALLLEECAELLQRRRFRSGTAFRVREILLRAASSGASQERVAGELGLSVRTLRRRLGEEGTSYREVVAETYSAVAEELLDAGLSVERVAHRLGYSDASSFTVAFTRWTGTTPGRRARGARGAGRGSSRRSPGQYSGPDGIQ</sequence>
<dbReference type="GO" id="GO:0005829">
    <property type="term" value="C:cytosol"/>
    <property type="evidence" value="ECO:0007669"/>
    <property type="project" value="TreeGrafter"/>
</dbReference>